<dbReference type="PROSITE" id="PS50931">
    <property type="entry name" value="HTH_LYSR"/>
    <property type="match status" value="1"/>
</dbReference>
<dbReference type="InterPro" id="IPR000847">
    <property type="entry name" value="LysR_HTH_N"/>
</dbReference>
<keyword evidence="3" id="KW-0238">DNA-binding</keyword>
<dbReference type="Pfam" id="PF00126">
    <property type="entry name" value="HTH_1"/>
    <property type="match status" value="1"/>
</dbReference>
<gene>
    <name evidence="6" type="primary">nodD2_3</name>
    <name evidence="6" type="ORF">SAMEA1982600_05414</name>
</gene>
<dbReference type="Proteomes" id="UP000077037">
    <property type="component" value="Unassembled WGS sequence"/>
</dbReference>
<comment type="similarity">
    <text evidence="1">Belongs to the LysR transcriptional regulatory family.</text>
</comment>
<dbReference type="InterPro" id="IPR037402">
    <property type="entry name" value="YidZ_PBP2"/>
</dbReference>
<accession>A0A157RR99</accession>
<evidence type="ECO:0000256" key="3">
    <source>
        <dbReference type="ARBA" id="ARBA00023125"/>
    </source>
</evidence>
<dbReference type="InterPro" id="IPR005119">
    <property type="entry name" value="LysR_subst-bd"/>
</dbReference>
<evidence type="ECO:0000256" key="2">
    <source>
        <dbReference type="ARBA" id="ARBA00023015"/>
    </source>
</evidence>
<evidence type="ECO:0000313" key="6">
    <source>
        <dbReference type="EMBL" id="SAI59949.1"/>
    </source>
</evidence>
<feature type="domain" description="HTH lysR-type" evidence="5">
    <location>
        <begin position="6"/>
        <end position="63"/>
    </location>
</feature>
<dbReference type="InterPro" id="IPR050389">
    <property type="entry name" value="LysR-type_TF"/>
</dbReference>
<proteinExistence type="inferred from homology"/>
<reference evidence="6 7" key="1">
    <citation type="submission" date="2016-03" db="EMBL/GenBank/DDBJ databases">
        <authorList>
            <consortium name="Pathogen Informatics"/>
        </authorList>
    </citation>
    <scope>NUCLEOTIDE SEQUENCE [LARGE SCALE GENOMIC DNA]</scope>
    <source>
        <strain evidence="6 7">NCTC13364</strain>
    </source>
</reference>
<dbReference type="Gene3D" id="1.10.10.10">
    <property type="entry name" value="Winged helix-like DNA-binding domain superfamily/Winged helix DNA-binding domain"/>
    <property type="match status" value="1"/>
</dbReference>
<evidence type="ECO:0000259" key="5">
    <source>
        <dbReference type="PROSITE" id="PS50931"/>
    </source>
</evidence>
<dbReference type="InterPro" id="IPR036390">
    <property type="entry name" value="WH_DNA-bd_sf"/>
</dbReference>
<evidence type="ECO:0000256" key="4">
    <source>
        <dbReference type="ARBA" id="ARBA00023163"/>
    </source>
</evidence>
<evidence type="ECO:0000313" key="7">
    <source>
        <dbReference type="Proteomes" id="UP000077037"/>
    </source>
</evidence>
<dbReference type="GO" id="GO:0003677">
    <property type="term" value="F:DNA binding"/>
    <property type="evidence" value="ECO:0007669"/>
    <property type="project" value="UniProtKB-KW"/>
</dbReference>
<dbReference type="CDD" id="cd08417">
    <property type="entry name" value="PBP2_Nitroaromatics_like"/>
    <property type="match status" value="1"/>
</dbReference>
<protein>
    <submittedName>
        <fullName evidence="6">LysR family regulatory protein</fullName>
    </submittedName>
</protein>
<dbReference type="SUPFAM" id="SSF53850">
    <property type="entry name" value="Periplasmic binding protein-like II"/>
    <property type="match status" value="1"/>
</dbReference>
<organism evidence="6 7">
    <name type="scientific">Bordetella ansorpii</name>
    <dbReference type="NCBI Taxonomy" id="288768"/>
    <lineage>
        <taxon>Bacteria</taxon>
        <taxon>Pseudomonadati</taxon>
        <taxon>Pseudomonadota</taxon>
        <taxon>Betaproteobacteria</taxon>
        <taxon>Burkholderiales</taxon>
        <taxon>Alcaligenaceae</taxon>
        <taxon>Bordetella</taxon>
    </lineage>
</organism>
<dbReference type="OrthoDB" id="8523210at2"/>
<dbReference type="GO" id="GO:0003700">
    <property type="term" value="F:DNA-binding transcription factor activity"/>
    <property type="evidence" value="ECO:0007669"/>
    <property type="project" value="InterPro"/>
</dbReference>
<evidence type="ECO:0000256" key="1">
    <source>
        <dbReference type="ARBA" id="ARBA00009437"/>
    </source>
</evidence>
<dbReference type="PANTHER" id="PTHR30118:SF15">
    <property type="entry name" value="TRANSCRIPTIONAL REGULATORY PROTEIN"/>
    <property type="match status" value="1"/>
</dbReference>
<keyword evidence="2" id="KW-0805">Transcription regulation</keyword>
<dbReference type="PRINTS" id="PR00039">
    <property type="entry name" value="HTHLYSR"/>
</dbReference>
<dbReference type="PANTHER" id="PTHR30118">
    <property type="entry name" value="HTH-TYPE TRANSCRIPTIONAL REGULATOR LEUO-RELATED"/>
    <property type="match status" value="1"/>
</dbReference>
<dbReference type="InterPro" id="IPR036388">
    <property type="entry name" value="WH-like_DNA-bd_sf"/>
</dbReference>
<dbReference type="AlphaFoldDB" id="A0A157RR99"/>
<keyword evidence="4" id="KW-0804">Transcription</keyword>
<dbReference type="Pfam" id="PF03466">
    <property type="entry name" value="LysR_substrate"/>
    <property type="match status" value="1"/>
</dbReference>
<name>A0A157RR99_9BORD</name>
<dbReference type="Gene3D" id="3.40.190.10">
    <property type="entry name" value="Periplasmic binding protein-like II"/>
    <property type="match status" value="2"/>
</dbReference>
<sequence length="309" mass="34650">MSLRRVDLNLLVALDALLAERHVTRAALQVGLSQPAMSNALRRLRHAMNDELLIRTPYGMEPTPRAQELIEPVRQLLRQAERMLASPNSFDPGTSTLRFRVRMSDVLGYLLMPGLLGLMQREAPGVTLDVVHLPPVDTVSALESNDIDLAVSMNLELPSSVRSSPLLDDRMVCVMSAHHPLARQRLTLPKFLKQDHIKVSISPLDGRYVDSALARMGKARRVAVSVPHWLLVPHLLRSSTMVSVLSERLFERAGTGLARRDLPFSSDIFSWSLYWHRRNDVAPAQRWLRAKFDETVAGLRTGDFVHGPS</sequence>
<dbReference type="SUPFAM" id="SSF46785">
    <property type="entry name" value="Winged helix' DNA-binding domain"/>
    <property type="match status" value="1"/>
</dbReference>
<dbReference type="EMBL" id="FKBS01000029">
    <property type="protein sequence ID" value="SAI59949.1"/>
    <property type="molecule type" value="Genomic_DNA"/>
</dbReference>